<dbReference type="Pfam" id="PF00528">
    <property type="entry name" value="BPD_transp_1"/>
    <property type="match status" value="1"/>
</dbReference>
<feature type="transmembrane region" description="Helical" evidence="7">
    <location>
        <begin position="128"/>
        <end position="150"/>
    </location>
</feature>
<comment type="subcellular location">
    <subcellularLocation>
        <location evidence="1 7">Cell membrane</location>
        <topology evidence="1 7">Multi-pass membrane protein</topology>
    </subcellularLocation>
</comment>
<name>A0A7G6YA97_9MICO</name>
<feature type="region of interest" description="Disordered" evidence="8">
    <location>
        <begin position="1"/>
        <end position="23"/>
    </location>
</feature>
<dbReference type="SUPFAM" id="SSF161098">
    <property type="entry name" value="MetI-like"/>
    <property type="match status" value="1"/>
</dbReference>
<feature type="domain" description="ABC transmembrane type-1" evidence="9">
    <location>
        <begin position="92"/>
        <end position="281"/>
    </location>
</feature>
<dbReference type="RefSeq" id="WP_185278573.1">
    <property type="nucleotide sequence ID" value="NZ_CP043641.1"/>
</dbReference>
<protein>
    <submittedName>
        <fullName evidence="10">ABC transporter permease</fullName>
    </submittedName>
</protein>
<keyword evidence="6 7" id="KW-0472">Membrane</keyword>
<evidence type="ECO:0000259" key="9">
    <source>
        <dbReference type="PROSITE" id="PS50928"/>
    </source>
</evidence>
<gene>
    <name evidence="10" type="ORF">F1C12_09910</name>
</gene>
<dbReference type="InterPro" id="IPR000515">
    <property type="entry name" value="MetI-like"/>
</dbReference>
<accession>A0A7G6YA97</accession>
<keyword evidence="2 7" id="KW-0813">Transport</keyword>
<evidence type="ECO:0000313" key="11">
    <source>
        <dbReference type="Proteomes" id="UP000515511"/>
    </source>
</evidence>
<dbReference type="GO" id="GO:0055085">
    <property type="term" value="P:transmembrane transport"/>
    <property type="evidence" value="ECO:0007669"/>
    <property type="project" value="InterPro"/>
</dbReference>
<reference evidence="11" key="1">
    <citation type="submission" date="2019-09" db="EMBL/GenBank/DDBJ databases">
        <title>Antimicrobial potential of Antarctic Bacteria.</title>
        <authorList>
            <person name="Benaud N."/>
            <person name="Edwards R.J."/>
            <person name="Ferrari B.C."/>
        </authorList>
    </citation>
    <scope>NUCLEOTIDE SEQUENCE [LARGE SCALE GENOMIC DNA]</scope>
    <source>
        <strain evidence="11">INR9</strain>
    </source>
</reference>
<dbReference type="Pfam" id="PF12911">
    <property type="entry name" value="OppC_N"/>
    <property type="match status" value="1"/>
</dbReference>
<evidence type="ECO:0000256" key="5">
    <source>
        <dbReference type="ARBA" id="ARBA00022989"/>
    </source>
</evidence>
<keyword evidence="3" id="KW-1003">Cell membrane</keyword>
<evidence type="ECO:0000256" key="7">
    <source>
        <dbReference type="RuleBase" id="RU363032"/>
    </source>
</evidence>
<organism evidence="10 11">
    <name type="scientific">Leifsonia shinshuensis</name>
    <dbReference type="NCBI Taxonomy" id="150026"/>
    <lineage>
        <taxon>Bacteria</taxon>
        <taxon>Bacillati</taxon>
        <taxon>Actinomycetota</taxon>
        <taxon>Actinomycetes</taxon>
        <taxon>Micrococcales</taxon>
        <taxon>Microbacteriaceae</taxon>
        <taxon>Leifsonia</taxon>
    </lineage>
</organism>
<dbReference type="InterPro" id="IPR035906">
    <property type="entry name" value="MetI-like_sf"/>
</dbReference>
<dbReference type="CDD" id="cd06261">
    <property type="entry name" value="TM_PBP2"/>
    <property type="match status" value="1"/>
</dbReference>
<proteinExistence type="inferred from homology"/>
<dbReference type="InterPro" id="IPR025966">
    <property type="entry name" value="OppC_N"/>
</dbReference>
<feature type="transmembrane region" description="Helical" evidence="7">
    <location>
        <begin position="95"/>
        <end position="116"/>
    </location>
</feature>
<dbReference type="PANTHER" id="PTHR43386">
    <property type="entry name" value="OLIGOPEPTIDE TRANSPORT SYSTEM PERMEASE PROTEIN APPC"/>
    <property type="match status" value="1"/>
</dbReference>
<dbReference type="EMBL" id="CP043641">
    <property type="protein sequence ID" value="QNE35412.1"/>
    <property type="molecule type" value="Genomic_DNA"/>
</dbReference>
<evidence type="ECO:0000256" key="1">
    <source>
        <dbReference type="ARBA" id="ARBA00004651"/>
    </source>
</evidence>
<evidence type="ECO:0000256" key="4">
    <source>
        <dbReference type="ARBA" id="ARBA00022692"/>
    </source>
</evidence>
<dbReference type="GO" id="GO:0005886">
    <property type="term" value="C:plasma membrane"/>
    <property type="evidence" value="ECO:0007669"/>
    <property type="project" value="UniProtKB-SubCell"/>
</dbReference>
<comment type="similarity">
    <text evidence="7">Belongs to the binding-protein-dependent transport system permease family.</text>
</comment>
<feature type="transmembrane region" description="Helical" evidence="7">
    <location>
        <begin position="33"/>
        <end position="54"/>
    </location>
</feature>
<evidence type="ECO:0000256" key="3">
    <source>
        <dbReference type="ARBA" id="ARBA00022475"/>
    </source>
</evidence>
<sequence>MAAREAPPVTSYTEVVTPPPSGRQRPRWLNLQFVIGSIGTLLIVLVAVVGPFIAPHDPTEIVGGPFQAPGAGSILGTDYLGADVYSRVLAGGFTVVWMSAAATLIGVLLGAVLGLIAGYSSGRVDAVIVWIMDVLLAFPSIVFVLLFVSLLGQSQFLIVVLVAIGWSPVVGRLVRSVTLDTVTQEYVEAVEMMGVPRWRILLRDVLPNIATPLIVQTGAVLTWSIGAIAGLSFLGFGVQAPLADWGLMVNENRSGLTLQPWAALAPVLMIALFTLATNTLGEGVSRSVSGVRTGRAPGLIRRTGFRPPQTARTDKES</sequence>
<dbReference type="PROSITE" id="PS50928">
    <property type="entry name" value="ABC_TM1"/>
    <property type="match status" value="1"/>
</dbReference>
<feature type="transmembrane region" description="Helical" evidence="7">
    <location>
        <begin position="213"/>
        <end position="238"/>
    </location>
</feature>
<keyword evidence="4 7" id="KW-0812">Transmembrane</keyword>
<evidence type="ECO:0000256" key="8">
    <source>
        <dbReference type="SAM" id="MobiDB-lite"/>
    </source>
</evidence>
<dbReference type="InterPro" id="IPR050366">
    <property type="entry name" value="BP-dependent_transpt_permease"/>
</dbReference>
<dbReference type="KEGG" id="lse:F1C12_09910"/>
<feature type="transmembrane region" description="Helical" evidence="7">
    <location>
        <begin position="156"/>
        <end position="174"/>
    </location>
</feature>
<dbReference type="Gene3D" id="1.10.3720.10">
    <property type="entry name" value="MetI-like"/>
    <property type="match status" value="1"/>
</dbReference>
<dbReference type="PANTHER" id="PTHR43386:SF25">
    <property type="entry name" value="PEPTIDE ABC TRANSPORTER PERMEASE PROTEIN"/>
    <property type="match status" value="1"/>
</dbReference>
<dbReference type="Proteomes" id="UP000515511">
    <property type="component" value="Chromosome"/>
</dbReference>
<evidence type="ECO:0000256" key="6">
    <source>
        <dbReference type="ARBA" id="ARBA00023136"/>
    </source>
</evidence>
<evidence type="ECO:0000313" key="10">
    <source>
        <dbReference type="EMBL" id="QNE35412.1"/>
    </source>
</evidence>
<evidence type="ECO:0000256" key="2">
    <source>
        <dbReference type="ARBA" id="ARBA00022448"/>
    </source>
</evidence>
<keyword evidence="5 7" id="KW-1133">Transmembrane helix</keyword>
<feature type="transmembrane region" description="Helical" evidence="7">
    <location>
        <begin position="258"/>
        <end position="276"/>
    </location>
</feature>
<dbReference type="AlphaFoldDB" id="A0A7G6YA97"/>